<dbReference type="InterPro" id="IPR050072">
    <property type="entry name" value="Peptidase_M20A"/>
</dbReference>
<reference evidence="12 13" key="1">
    <citation type="submission" date="2020-06" db="EMBL/GenBank/DDBJ databases">
        <title>Genomic analysis of Salicibibacter sp. NKC5-3.</title>
        <authorList>
            <person name="Oh Y.J."/>
        </authorList>
    </citation>
    <scope>NUCLEOTIDE SEQUENCE [LARGE SCALE GENOMIC DNA]</scope>
    <source>
        <strain evidence="12 13">NKC5-3</strain>
    </source>
</reference>
<gene>
    <name evidence="12" type="ORF">HUG15_14510</name>
</gene>
<dbReference type="InterPro" id="IPR002933">
    <property type="entry name" value="Peptidase_M20"/>
</dbReference>
<proteinExistence type="inferred from homology"/>
<comment type="similarity">
    <text evidence="3">Belongs to the peptidase M20A family.</text>
</comment>
<dbReference type="CDD" id="cd08659">
    <property type="entry name" value="M20_ArgE_DapE-like"/>
    <property type="match status" value="1"/>
</dbReference>
<comment type="cofactor">
    <cofactor evidence="1">
        <name>Co(2+)</name>
        <dbReference type="ChEBI" id="CHEBI:48828"/>
    </cofactor>
</comment>
<keyword evidence="4" id="KW-0028">Amino-acid biosynthesis</keyword>
<dbReference type="KEGG" id="scia:HUG15_14510"/>
<feature type="domain" description="Peptidase M20 dimerisation" evidence="11">
    <location>
        <begin position="190"/>
        <end position="295"/>
    </location>
</feature>
<evidence type="ECO:0000256" key="3">
    <source>
        <dbReference type="ARBA" id="ARBA00006247"/>
    </source>
</evidence>
<sequence>MDVQNSFNIKLSIGEKDELYELLKKLVMIKTENPPGNEKEIALFIKDYFANEGVKADLIDIDKGRTNVIVQLKGGMSGPKYLLNGHLDVVPAGEGWETSPFNPIIHDGKLYGRGTADMKSGVAAMIYATKYVNKHLEEFPGELILFLNADEERRNDGMEDMISNPVYSKYELDKADFGVIGEPTDGKVCIGHRGVAKFRITTRGIPRHASEPNKGKNAIYEMNQIIGSLESLSQRVNQKKDQVLGSASLAVTLINGGSAPNIIPEKCEIEIDRRILPSENLDDIHDEIHKFLVSESGSAELQNYYVLDASYIEPTHSLVAHLKTAYYNATNEQTTYGVFNATCEAPYLSKKLGIPTVIFGPGSLEQAHTNNEFVELSEVNEVALTYINLLMNTKNNTEEKYG</sequence>
<keyword evidence="9" id="KW-0457">Lysine biosynthesis</keyword>
<dbReference type="InterPro" id="IPR010182">
    <property type="entry name" value="ArgE/DapE"/>
</dbReference>
<dbReference type="GO" id="GO:0046872">
    <property type="term" value="F:metal ion binding"/>
    <property type="evidence" value="ECO:0007669"/>
    <property type="project" value="UniProtKB-KW"/>
</dbReference>
<accession>A0A7T6Z4G4</accession>
<dbReference type="Pfam" id="PF07687">
    <property type="entry name" value="M20_dimer"/>
    <property type="match status" value="1"/>
</dbReference>
<keyword evidence="10" id="KW-0170">Cobalt</keyword>
<keyword evidence="8" id="KW-0220">Diaminopimelate biosynthesis</keyword>
<dbReference type="PANTHER" id="PTHR43808:SF8">
    <property type="entry name" value="PEPTIDASE M20 DIMERISATION DOMAIN-CONTAINING PROTEIN"/>
    <property type="match status" value="1"/>
</dbReference>
<evidence type="ECO:0000256" key="2">
    <source>
        <dbReference type="ARBA" id="ARBA00001947"/>
    </source>
</evidence>
<keyword evidence="13" id="KW-1185">Reference proteome</keyword>
<evidence type="ECO:0000256" key="6">
    <source>
        <dbReference type="ARBA" id="ARBA00022801"/>
    </source>
</evidence>
<evidence type="ECO:0000256" key="5">
    <source>
        <dbReference type="ARBA" id="ARBA00022723"/>
    </source>
</evidence>
<evidence type="ECO:0000256" key="4">
    <source>
        <dbReference type="ARBA" id="ARBA00022605"/>
    </source>
</evidence>
<dbReference type="GO" id="GO:0019877">
    <property type="term" value="P:diaminopimelate biosynthetic process"/>
    <property type="evidence" value="ECO:0007669"/>
    <property type="project" value="UniProtKB-KW"/>
</dbReference>
<dbReference type="GO" id="GO:0009085">
    <property type="term" value="P:lysine biosynthetic process"/>
    <property type="evidence" value="ECO:0007669"/>
    <property type="project" value="UniProtKB-KW"/>
</dbReference>
<dbReference type="SUPFAM" id="SSF55031">
    <property type="entry name" value="Bacterial exopeptidase dimerisation domain"/>
    <property type="match status" value="1"/>
</dbReference>
<evidence type="ECO:0000256" key="10">
    <source>
        <dbReference type="ARBA" id="ARBA00023285"/>
    </source>
</evidence>
<dbReference type="AlphaFoldDB" id="A0A7T6Z4G4"/>
<dbReference type="NCBIfam" id="TIGR01910">
    <property type="entry name" value="DapE-ArgE"/>
    <property type="match status" value="1"/>
</dbReference>
<name>A0A7T6Z4G4_9BACI</name>
<dbReference type="Gene3D" id="3.30.70.360">
    <property type="match status" value="1"/>
</dbReference>
<evidence type="ECO:0000256" key="9">
    <source>
        <dbReference type="ARBA" id="ARBA00023154"/>
    </source>
</evidence>
<evidence type="ECO:0000256" key="7">
    <source>
        <dbReference type="ARBA" id="ARBA00022833"/>
    </source>
</evidence>
<dbReference type="PANTHER" id="PTHR43808">
    <property type="entry name" value="ACETYLORNITHINE DEACETYLASE"/>
    <property type="match status" value="1"/>
</dbReference>
<dbReference type="Pfam" id="PF01546">
    <property type="entry name" value="Peptidase_M20"/>
    <property type="match status" value="1"/>
</dbReference>
<comment type="cofactor">
    <cofactor evidence="2">
        <name>Zn(2+)</name>
        <dbReference type="ChEBI" id="CHEBI:29105"/>
    </cofactor>
</comment>
<dbReference type="InterPro" id="IPR011650">
    <property type="entry name" value="Peptidase_M20_dimer"/>
</dbReference>
<evidence type="ECO:0000313" key="12">
    <source>
        <dbReference type="EMBL" id="QQK76656.1"/>
    </source>
</evidence>
<dbReference type="SUPFAM" id="SSF53187">
    <property type="entry name" value="Zn-dependent exopeptidases"/>
    <property type="match status" value="1"/>
</dbReference>
<evidence type="ECO:0000256" key="1">
    <source>
        <dbReference type="ARBA" id="ARBA00001941"/>
    </source>
</evidence>
<protein>
    <submittedName>
        <fullName evidence="12">M20 family metallopeptidase</fullName>
    </submittedName>
</protein>
<dbReference type="Proteomes" id="UP000595823">
    <property type="component" value="Chromosome"/>
</dbReference>
<dbReference type="Gene3D" id="3.40.630.10">
    <property type="entry name" value="Zn peptidases"/>
    <property type="match status" value="2"/>
</dbReference>
<keyword evidence="7" id="KW-0862">Zinc</keyword>
<dbReference type="GO" id="GO:0016787">
    <property type="term" value="F:hydrolase activity"/>
    <property type="evidence" value="ECO:0007669"/>
    <property type="project" value="UniProtKB-KW"/>
</dbReference>
<dbReference type="RefSeq" id="WP_200123784.1">
    <property type="nucleotide sequence ID" value="NZ_CP054705.1"/>
</dbReference>
<evidence type="ECO:0000259" key="11">
    <source>
        <dbReference type="Pfam" id="PF07687"/>
    </source>
</evidence>
<dbReference type="EMBL" id="CP054705">
    <property type="protein sequence ID" value="QQK76656.1"/>
    <property type="molecule type" value="Genomic_DNA"/>
</dbReference>
<keyword evidence="6" id="KW-0378">Hydrolase</keyword>
<evidence type="ECO:0000256" key="8">
    <source>
        <dbReference type="ARBA" id="ARBA00022915"/>
    </source>
</evidence>
<organism evidence="12 13">
    <name type="scientific">Salicibibacter cibarius</name>
    <dbReference type="NCBI Taxonomy" id="2743000"/>
    <lineage>
        <taxon>Bacteria</taxon>
        <taxon>Bacillati</taxon>
        <taxon>Bacillota</taxon>
        <taxon>Bacilli</taxon>
        <taxon>Bacillales</taxon>
        <taxon>Bacillaceae</taxon>
        <taxon>Salicibibacter</taxon>
    </lineage>
</organism>
<dbReference type="InterPro" id="IPR036264">
    <property type="entry name" value="Bact_exopeptidase_dim_dom"/>
</dbReference>
<keyword evidence="5" id="KW-0479">Metal-binding</keyword>
<evidence type="ECO:0000313" key="13">
    <source>
        <dbReference type="Proteomes" id="UP000595823"/>
    </source>
</evidence>